<keyword evidence="4 6" id="KW-0472">Membrane</keyword>
<feature type="transmembrane region" description="Helical" evidence="6">
    <location>
        <begin position="513"/>
        <end position="536"/>
    </location>
</feature>
<dbReference type="EMBL" id="KV700122">
    <property type="protein sequence ID" value="OCF37481.1"/>
    <property type="molecule type" value="Genomic_DNA"/>
</dbReference>
<feature type="transmembrane region" description="Helical" evidence="6">
    <location>
        <begin position="345"/>
        <end position="365"/>
    </location>
</feature>
<feature type="transmembrane region" description="Helical" evidence="6">
    <location>
        <begin position="418"/>
        <end position="439"/>
    </location>
</feature>
<feature type="transmembrane region" description="Helical" evidence="6">
    <location>
        <begin position="451"/>
        <end position="468"/>
    </location>
</feature>
<feature type="domain" description="Major facilitator superfamily (MFS) profile" evidence="7">
    <location>
        <begin position="88"/>
        <end position="574"/>
    </location>
</feature>
<dbReference type="SUPFAM" id="SSF103473">
    <property type="entry name" value="MFS general substrate transporter"/>
    <property type="match status" value="1"/>
</dbReference>
<dbReference type="Pfam" id="PF07690">
    <property type="entry name" value="MFS_1"/>
    <property type="match status" value="1"/>
</dbReference>
<feature type="transmembrane region" description="Helical" evidence="6">
    <location>
        <begin position="587"/>
        <end position="610"/>
    </location>
</feature>
<gene>
    <name evidence="8" type="ORF">I316_00605</name>
</gene>
<dbReference type="InterPro" id="IPR036259">
    <property type="entry name" value="MFS_trans_sf"/>
</dbReference>
<feature type="transmembrane region" description="Helical" evidence="6">
    <location>
        <begin position="216"/>
        <end position="239"/>
    </location>
</feature>
<reference evidence="8 9" key="1">
    <citation type="submission" date="2013-07" db="EMBL/GenBank/DDBJ databases">
        <title>The Genome Sequence of Cryptococcus heveanensis BCC8398.</title>
        <authorList>
            <consortium name="The Broad Institute Genome Sequencing Platform"/>
            <person name="Cuomo C."/>
            <person name="Litvintseva A."/>
            <person name="Chen Y."/>
            <person name="Heitman J."/>
            <person name="Sun S."/>
            <person name="Springer D."/>
            <person name="Dromer F."/>
            <person name="Young S.K."/>
            <person name="Zeng Q."/>
            <person name="Gargeya S."/>
            <person name="Fitzgerald M."/>
            <person name="Abouelleil A."/>
            <person name="Alvarado L."/>
            <person name="Berlin A.M."/>
            <person name="Chapman S.B."/>
            <person name="Dewar J."/>
            <person name="Goldberg J."/>
            <person name="Griggs A."/>
            <person name="Gujja S."/>
            <person name="Hansen M."/>
            <person name="Howarth C."/>
            <person name="Imamovic A."/>
            <person name="Larimer J."/>
            <person name="McCowan C."/>
            <person name="Murphy C."/>
            <person name="Pearson M."/>
            <person name="Priest M."/>
            <person name="Roberts A."/>
            <person name="Saif S."/>
            <person name="Shea T."/>
            <person name="Sykes S."/>
            <person name="Wortman J."/>
            <person name="Nusbaum C."/>
            <person name="Birren B."/>
        </authorList>
    </citation>
    <scope>NUCLEOTIDE SEQUENCE [LARGE SCALE GENOMIC DNA]</scope>
    <source>
        <strain evidence="8 9">BCC8398</strain>
    </source>
</reference>
<evidence type="ECO:0000256" key="1">
    <source>
        <dbReference type="ARBA" id="ARBA00004141"/>
    </source>
</evidence>
<feature type="transmembrane region" description="Helical" evidence="6">
    <location>
        <begin position="184"/>
        <end position="204"/>
    </location>
</feature>
<feature type="transmembrane region" description="Helical" evidence="6">
    <location>
        <begin position="480"/>
        <end position="501"/>
    </location>
</feature>
<feature type="compositionally biased region" description="Basic and acidic residues" evidence="5">
    <location>
        <begin position="49"/>
        <end position="60"/>
    </location>
</feature>
<evidence type="ECO:0000256" key="4">
    <source>
        <dbReference type="ARBA" id="ARBA00023136"/>
    </source>
</evidence>
<sequence>MSRVLDRMPNAFSARPTFLRSHTDAGVDAKDANATSEEDGHQPGATVPHLDHDEASRDDASSLDIEQSDGVTKIEALYLVFGKGWKLYTLWLSIALICIAYSLSQMTTYAYAPFATSSFGEHTILGTISVITSIMSGVTKPFIAKCADLFSRPWALTFSVVFYTLGYIIVASSQTVGAVAGGEVLQTLGNTGINFVSSILIADITSLQWRGFVSGLYSLPFIPFAFVAGDIAAGINAYSENGWRWGFGMFCIIVPVTIAPSIIILFWGDYKAKKVGALSLASSSYARQRALGKADQPARSLPSLLLYYARQIDAFGLLLLTFSFGCILSPFTLNTTAKGGYTNPSLIALFVVGGVLLIAFCAWEWRFASHPIMPRRVLNRTLICCTFIDFMYFFSGSLGGTYWSSWLYVTKDYSAQHYTYLTNTLTVGLCFFGACAGLIQRYTHRYKYLQLIGLSIRIIAQGLVYHSASKATAGNTATIVMGQILISIGGGISVISSSVAVQASVPHQDMALAMALLSLWTSIGGSIASAIAAAVWNKQVPLKLAQHLGDSFNSTEIAQIFGSIVVARTTEPRELVIQSYNEAIRPLYLAGLVSSTLSLVAGAYTTNFYLGKTHNAIEKKVVVFRSAEETAPEVLAAKAKEVEEKVAAKVGLTAN</sequence>
<dbReference type="OrthoDB" id="2241241at2759"/>
<dbReference type="PANTHER" id="PTHR23501">
    <property type="entry name" value="MAJOR FACILITATOR SUPERFAMILY"/>
    <property type="match status" value="1"/>
</dbReference>
<evidence type="ECO:0000259" key="7">
    <source>
        <dbReference type="PROSITE" id="PS50850"/>
    </source>
</evidence>
<feature type="transmembrane region" description="Helical" evidence="6">
    <location>
        <begin position="87"/>
        <end position="104"/>
    </location>
</feature>
<dbReference type="GO" id="GO:0005886">
    <property type="term" value="C:plasma membrane"/>
    <property type="evidence" value="ECO:0007669"/>
    <property type="project" value="TreeGrafter"/>
</dbReference>
<proteinExistence type="predicted"/>
<feature type="transmembrane region" description="Helical" evidence="6">
    <location>
        <begin position="377"/>
        <end position="398"/>
    </location>
</feature>
<feature type="transmembrane region" description="Helical" evidence="6">
    <location>
        <begin position="155"/>
        <end position="172"/>
    </location>
</feature>
<dbReference type="PROSITE" id="PS50850">
    <property type="entry name" value="MFS"/>
    <property type="match status" value="1"/>
</dbReference>
<dbReference type="InterPro" id="IPR011701">
    <property type="entry name" value="MFS"/>
</dbReference>
<dbReference type="InterPro" id="IPR020846">
    <property type="entry name" value="MFS_dom"/>
</dbReference>
<evidence type="ECO:0000313" key="9">
    <source>
        <dbReference type="Proteomes" id="UP000092666"/>
    </source>
</evidence>
<dbReference type="GO" id="GO:0022857">
    <property type="term" value="F:transmembrane transporter activity"/>
    <property type="evidence" value="ECO:0007669"/>
    <property type="project" value="InterPro"/>
</dbReference>
<feature type="transmembrane region" description="Helical" evidence="6">
    <location>
        <begin position="314"/>
        <end position="333"/>
    </location>
</feature>
<dbReference type="Gene3D" id="1.20.1250.20">
    <property type="entry name" value="MFS general substrate transporter like domains"/>
    <property type="match status" value="2"/>
</dbReference>
<keyword evidence="3 6" id="KW-1133">Transmembrane helix</keyword>
<feature type="transmembrane region" description="Helical" evidence="6">
    <location>
        <begin position="245"/>
        <end position="267"/>
    </location>
</feature>
<evidence type="ECO:0000256" key="3">
    <source>
        <dbReference type="ARBA" id="ARBA00022989"/>
    </source>
</evidence>
<organism evidence="8 9">
    <name type="scientific">Kwoniella heveanensis BCC8398</name>
    <dbReference type="NCBI Taxonomy" id="1296120"/>
    <lineage>
        <taxon>Eukaryota</taxon>
        <taxon>Fungi</taxon>
        <taxon>Dikarya</taxon>
        <taxon>Basidiomycota</taxon>
        <taxon>Agaricomycotina</taxon>
        <taxon>Tremellomycetes</taxon>
        <taxon>Tremellales</taxon>
        <taxon>Cryptococcaceae</taxon>
        <taxon>Kwoniella</taxon>
    </lineage>
</organism>
<evidence type="ECO:0000313" key="8">
    <source>
        <dbReference type="EMBL" id="OCF37481.1"/>
    </source>
</evidence>
<feature type="region of interest" description="Disordered" evidence="5">
    <location>
        <begin position="29"/>
        <end position="64"/>
    </location>
</feature>
<dbReference type="Proteomes" id="UP000092666">
    <property type="component" value="Unassembled WGS sequence"/>
</dbReference>
<dbReference type="AlphaFoldDB" id="A0A1B9H2I3"/>
<name>A0A1B9H2I3_9TREE</name>
<comment type="subcellular location">
    <subcellularLocation>
        <location evidence="1">Membrane</location>
        <topology evidence="1">Multi-pass membrane protein</topology>
    </subcellularLocation>
</comment>
<evidence type="ECO:0000256" key="6">
    <source>
        <dbReference type="SAM" id="Phobius"/>
    </source>
</evidence>
<accession>A0A1B9H2I3</accession>
<reference evidence="9" key="2">
    <citation type="submission" date="2013-12" db="EMBL/GenBank/DDBJ databases">
        <title>Evolution of pathogenesis and genome organization in the Tremellales.</title>
        <authorList>
            <person name="Cuomo C."/>
            <person name="Litvintseva A."/>
            <person name="Heitman J."/>
            <person name="Chen Y."/>
            <person name="Sun S."/>
            <person name="Springer D."/>
            <person name="Dromer F."/>
            <person name="Young S."/>
            <person name="Zeng Q."/>
            <person name="Chapman S."/>
            <person name="Gujja S."/>
            <person name="Saif S."/>
            <person name="Birren B."/>
        </authorList>
    </citation>
    <scope>NUCLEOTIDE SEQUENCE [LARGE SCALE GENOMIC DNA]</scope>
    <source>
        <strain evidence="9">BCC8398</strain>
    </source>
</reference>
<dbReference type="PANTHER" id="PTHR23501:SF58">
    <property type="entry name" value="LOW AFFINITY HEME TRANSPORTER STR3"/>
    <property type="match status" value="1"/>
</dbReference>
<keyword evidence="2 6" id="KW-0812">Transmembrane</keyword>
<evidence type="ECO:0000256" key="5">
    <source>
        <dbReference type="SAM" id="MobiDB-lite"/>
    </source>
</evidence>
<feature type="transmembrane region" description="Helical" evidence="6">
    <location>
        <begin position="124"/>
        <end position="143"/>
    </location>
</feature>
<evidence type="ECO:0000256" key="2">
    <source>
        <dbReference type="ARBA" id="ARBA00022692"/>
    </source>
</evidence>
<protein>
    <submittedName>
        <fullName evidence="8">Siderophore-iron transporter Str1</fullName>
    </submittedName>
</protein>
<keyword evidence="9" id="KW-1185">Reference proteome</keyword>